<evidence type="ECO:0000259" key="8">
    <source>
        <dbReference type="SMART" id="SM00387"/>
    </source>
</evidence>
<comment type="caution">
    <text evidence="9">The sequence shown here is derived from an EMBL/GenBank/DDBJ whole genome shotgun (WGS) entry which is preliminary data.</text>
</comment>
<feature type="transmembrane region" description="Helical" evidence="7">
    <location>
        <begin position="14"/>
        <end position="37"/>
    </location>
</feature>
<evidence type="ECO:0000256" key="6">
    <source>
        <dbReference type="SAM" id="MobiDB-lite"/>
    </source>
</evidence>
<dbReference type="InterPro" id="IPR003594">
    <property type="entry name" value="HATPase_dom"/>
</dbReference>
<keyword evidence="10" id="KW-1185">Reference proteome</keyword>
<sequence>MVRDEIPPKDQESAVARVLVIPVLLTAAVTVGTASLVTESARIPLICYGVAATAVVAWYARALHRRAAAARAIHEGYAHRIARLERRLTEQDEATVRLGKELMPVAVHRLRQGESPAEVMRAVVDGDERYRGLPDAQRSLLLSVLDLADDEDAMRESAQRAFVNIARRVQAIVHQQASELRAMEEAHGRNPEVFDDLLRIDHGTALIGRLADSITVLGKARPSRQWPKPVPLFSVLRGAMSRILEYQRVDLHSIAKVAVVGTAVEPLIHACAELLDNATRYSPPQTRVHVTAVEVQTGIAIEIEDGGVSLSEEARRRAERMLAQAQLGLGLKDLGDTPRLGMAVVGRLCQMHNLQVSLRQSAYGGVRAVLIVPHDIITTGPAPGIAHGIGAAALPRAADDLPTKDVLRPANRKPRPVTGPQRTVPLPAGTDDDVPVVTEWTENGLPQRRSRGRAPLGSHNLGAARYGAGSSSSEWQQGSPAVGHRGDTRGPAAAGGPATGSVNGHASAGPDRLNGNESGRVRGPDRGDGTAAGTMSGPGFQAPDGRPGPGIWLEAFTKAVNGTPHEPSTGTPSTGTGEVAGQPGDQGDSDDTWGKGDLK</sequence>
<evidence type="ECO:0000313" key="9">
    <source>
        <dbReference type="EMBL" id="GAA1164165.1"/>
    </source>
</evidence>
<feature type="compositionally biased region" description="Basic and acidic residues" evidence="6">
    <location>
        <begin position="519"/>
        <end position="528"/>
    </location>
</feature>
<accession>A0ABN1URT5</accession>
<keyword evidence="3" id="KW-0597">Phosphoprotein</keyword>
<dbReference type="EC" id="2.7.13.3" evidence="2"/>
<feature type="compositionally biased region" description="Low complexity" evidence="6">
    <location>
        <begin position="489"/>
        <end position="500"/>
    </location>
</feature>
<feature type="compositionally biased region" description="Low complexity" evidence="6">
    <location>
        <begin position="562"/>
        <end position="577"/>
    </location>
</feature>
<dbReference type="PANTHER" id="PTHR45436:SF5">
    <property type="entry name" value="SENSOR HISTIDINE KINASE TRCS"/>
    <property type="match status" value="1"/>
</dbReference>
<keyword evidence="7" id="KW-1133">Transmembrane helix</keyword>
<dbReference type="Gene3D" id="3.30.565.10">
    <property type="entry name" value="Histidine kinase-like ATPase, C-terminal domain"/>
    <property type="match status" value="1"/>
</dbReference>
<name>A0ABN1URT5_9ACTN</name>
<keyword evidence="9" id="KW-0547">Nucleotide-binding</keyword>
<dbReference type="SMART" id="SM00387">
    <property type="entry name" value="HATPase_c"/>
    <property type="match status" value="1"/>
</dbReference>
<gene>
    <name evidence="9" type="ORF">GCM10009654_21180</name>
</gene>
<evidence type="ECO:0000256" key="2">
    <source>
        <dbReference type="ARBA" id="ARBA00012438"/>
    </source>
</evidence>
<dbReference type="SUPFAM" id="SSF55874">
    <property type="entry name" value="ATPase domain of HSP90 chaperone/DNA topoisomerase II/histidine kinase"/>
    <property type="match status" value="1"/>
</dbReference>
<dbReference type="InterPro" id="IPR036890">
    <property type="entry name" value="HATPase_C_sf"/>
</dbReference>
<reference evidence="9 10" key="1">
    <citation type="journal article" date="2019" name="Int. J. Syst. Evol. Microbiol.">
        <title>The Global Catalogue of Microorganisms (GCM) 10K type strain sequencing project: providing services to taxonomists for standard genome sequencing and annotation.</title>
        <authorList>
            <consortium name="The Broad Institute Genomics Platform"/>
            <consortium name="The Broad Institute Genome Sequencing Center for Infectious Disease"/>
            <person name="Wu L."/>
            <person name="Ma J."/>
        </authorList>
    </citation>
    <scope>NUCLEOTIDE SEQUENCE [LARGE SCALE GENOMIC DNA]</scope>
    <source>
        <strain evidence="9 10">JCM 12696</strain>
    </source>
</reference>
<keyword evidence="5" id="KW-0418">Kinase</keyword>
<feature type="region of interest" description="Disordered" evidence="6">
    <location>
        <begin position="405"/>
        <end position="599"/>
    </location>
</feature>
<dbReference type="Proteomes" id="UP001501371">
    <property type="component" value="Unassembled WGS sequence"/>
</dbReference>
<dbReference type="EMBL" id="BAAAKV010000015">
    <property type="protein sequence ID" value="GAA1164165.1"/>
    <property type="molecule type" value="Genomic_DNA"/>
</dbReference>
<evidence type="ECO:0000256" key="1">
    <source>
        <dbReference type="ARBA" id="ARBA00000085"/>
    </source>
</evidence>
<keyword evidence="7" id="KW-0472">Membrane</keyword>
<keyword evidence="7" id="KW-0812">Transmembrane</keyword>
<evidence type="ECO:0000256" key="4">
    <source>
        <dbReference type="ARBA" id="ARBA00022679"/>
    </source>
</evidence>
<dbReference type="Pfam" id="PF02518">
    <property type="entry name" value="HATPase_c"/>
    <property type="match status" value="1"/>
</dbReference>
<keyword evidence="9" id="KW-0067">ATP-binding</keyword>
<feature type="compositionally biased region" description="Low complexity" evidence="6">
    <location>
        <begin position="462"/>
        <end position="473"/>
    </location>
</feature>
<feature type="domain" description="Histidine kinase/HSP90-like ATPase" evidence="8">
    <location>
        <begin position="262"/>
        <end position="376"/>
    </location>
</feature>
<evidence type="ECO:0000256" key="5">
    <source>
        <dbReference type="ARBA" id="ARBA00022777"/>
    </source>
</evidence>
<protein>
    <recommendedName>
        <fullName evidence="2">histidine kinase</fullName>
        <ecNumber evidence="2">2.7.13.3</ecNumber>
    </recommendedName>
</protein>
<evidence type="ECO:0000313" key="10">
    <source>
        <dbReference type="Proteomes" id="UP001501371"/>
    </source>
</evidence>
<proteinExistence type="predicted"/>
<dbReference type="PANTHER" id="PTHR45436">
    <property type="entry name" value="SENSOR HISTIDINE KINASE YKOH"/>
    <property type="match status" value="1"/>
</dbReference>
<dbReference type="InterPro" id="IPR050428">
    <property type="entry name" value="TCS_sensor_his_kinase"/>
</dbReference>
<comment type="catalytic activity">
    <reaction evidence="1">
        <text>ATP + protein L-histidine = ADP + protein N-phospho-L-histidine.</text>
        <dbReference type="EC" id="2.7.13.3"/>
    </reaction>
</comment>
<evidence type="ECO:0000256" key="3">
    <source>
        <dbReference type="ARBA" id="ARBA00022553"/>
    </source>
</evidence>
<feature type="transmembrane region" description="Helical" evidence="7">
    <location>
        <begin position="43"/>
        <end position="60"/>
    </location>
</feature>
<evidence type="ECO:0000256" key="7">
    <source>
        <dbReference type="SAM" id="Phobius"/>
    </source>
</evidence>
<organism evidence="9 10">
    <name type="scientific">Streptomyces hebeiensis</name>
    <dbReference type="NCBI Taxonomy" id="229486"/>
    <lineage>
        <taxon>Bacteria</taxon>
        <taxon>Bacillati</taxon>
        <taxon>Actinomycetota</taxon>
        <taxon>Actinomycetes</taxon>
        <taxon>Kitasatosporales</taxon>
        <taxon>Streptomycetaceae</taxon>
        <taxon>Streptomyces</taxon>
    </lineage>
</organism>
<keyword evidence="4" id="KW-0808">Transferase</keyword>
<dbReference type="GO" id="GO:0005524">
    <property type="term" value="F:ATP binding"/>
    <property type="evidence" value="ECO:0007669"/>
    <property type="project" value="UniProtKB-KW"/>
</dbReference>
<dbReference type="RefSeq" id="WP_344273571.1">
    <property type="nucleotide sequence ID" value="NZ_BAAAKV010000015.1"/>
</dbReference>